<evidence type="ECO:0000313" key="1">
    <source>
        <dbReference type="EMBL" id="KAF2689567.1"/>
    </source>
</evidence>
<accession>A0A6G1JG77</accession>
<keyword evidence="2" id="KW-1185">Reference proteome</keyword>
<reference evidence="1" key="1">
    <citation type="journal article" date="2020" name="Stud. Mycol.">
        <title>101 Dothideomycetes genomes: a test case for predicting lifestyles and emergence of pathogens.</title>
        <authorList>
            <person name="Haridas S."/>
            <person name="Albert R."/>
            <person name="Binder M."/>
            <person name="Bloem J."/>
            <person name="Labutti K."/>
            <person name="Salamov A."/>
            <person name="Andreopoulos B."/>
            <person name="Baker S."/>
            <person name="Barry K."/>
            <person name="Bills G."/>
            <person name="Bluhm B."/>
            <person name="Cannon C."/>
            <person name="Castanera R."/>
            <person name="Culley D."/>
            <person name="Daum C."/>
            <person name="Ezra D."/>
            <person name="Gonzalez J."/>
            <person name="Henrissat B."/>
            <person name="Kuo A."/>
            <person name="Liang C."/>
            <person name="Lipzen A."/>
            <person name="Lutzoni F."/>
            <person name="Magnuson J."/>
            <person name="Mondo S."/>
            <person name="Nolan M."/>
            <person name="Ohm R."/>
            <person name="Pangilinan J."/>
            <person name="Park H.-J."/>
            <person name="Ramirez L."/>
            <person name="Alfaro M."/>
            <person name="Sun H."/>
            <person name="Tritt A."/>
            <person name="Yoshinaga Y."/>
            <person name="Zwiers L.-H."/>
            <person name="Turgeon B."/>
            <person name="Goodwin S."/>
            <person name="Spatafora J."/>
            <person name="Crous P."/>
            <person name="Grigoriev I."/>
        </authorList>
    </citation>
    <scope>NUCLEOTIDE SEQUENCE</scope>
    <source>
        <strain evidence="1">CBS 122367</strain>
    </source>
</reference>
<gene>
    <name evidence="1" type="ORF">K458DRAFT_129412</name>
</gene>
<evidence type="ECO:0000313" key="2">
    <source>
        <dbReference type="Proteomes" id="UP000799291"/>
    </source>
</evidence>
<name>A0A6G1JG77_9PLEO</name>
<proteinExistence type="predicted"/>
<dbReference type="Proteomes" id="UP000799291">
    <property type="component" value="Unassembled WGS sequence"/>
</dbReference>
<dbReference type="AlphaFoldDB" id="A0A6G1JG77"/>
<protein>
    <submittedName>
        <fullName evidence="1">Uncharacterized protein</fullName>
    </submittedName>
</protein>
<sequence>MICSLVRSRPHPCTLPMRHPQTGRRLRHRSPDLFPFASTLGVLMRRHSRRSSRQTPGRLHLLQQVASWANLLYAANDASGSQMPL</sequence>
<dbReference type="EMBL" id="MU005572">
    <property type="protein sequence ID" value="KAF2689567.1"/>
    <property type="molecule type" value="Genomic_DNA"/>
</dbReference>
<organism evidence="1 2">
    <name type="scientific">Lentithecium fluviatile CBS 122367</name>
    <dbReference type="NCBI Taxonomy" id="1168545"/>
    <lineage>
        <taxon>Eukaryota</taxon>
        <taxon>Fungi</taxon>
        <taxon>Dikarya</taxon>
        <taxon>Ascomycota</taxon>
        <taxon>Pezizomycotina</taxon>
        <taxon>Dothideomycetes</taxon>
        <taxon>Pleosporomycetidae</taxon>
        <taxon>Pleosporales</taxon>
        <taxon>Massarineae</taxon>
        <taxon>Lentitheciaceae</taxon>
        <taxon>Lentithecium</taxon>
    </lineage>
</organism>